<keyword evidence="4" id="KW-1185">Reference proteome</keyword>
<gene>
    <name evidence="3" type="ORF">QYE76_007900</name>
</gene>
<reference evidence="3" key="1">
    <citation type="submission" date="2023-07" db="EMBL/GenBank/DDBJ databases">
        <title>A chromosome-level genome assembly of Lolium multiflorum.</title>
        <authorList>
            <person name="Chen Y."/>
            <person name="Copetti D."/>
            <person name="Kolliker R."/>
            <person name="Studer B."/>
        </authorList>
    </citation>
    <scope>NUCLEOTIDE SEQUENCE</scope>
    <source>
        <strain evidence="3">02402/16</strain>
        <tissue evidence="3">Leaf</tissue>
    </source>
</reference>
<sequence>MGSCDTGSCDTGDPGTTTAATTTAATTADTTAAATSASSDHTSGQLPVHKAALISISNDTIVRKSGFLKIAGPRVWVFDQNWRQIGPDVCLDSIYGGSSRWINGMWVKIGPEMQVDQVSRRDFHREPPCVRVCGVVRLGGVQGLVRSMAASALPGPQPNTVHDRHLSAPIPPRINPRSRSTGAVVFVPQLLAPRSQSPTPSPPQNWSGSITGDRRSFVQVVRSPPPMDRRYGGPRRTPPRRSPPRNYFANRPRHGSEADRRDEQRRWEEERRREAEWRLEDERRREEDRRAADQDRLRSEERRRIEERRRLDEDRRREASRISERLARERALADKRRLEDEARVRDRWAHRAEMLPGDSSHGEDPLRSIDVSMNNSSSIPPSIAAAGSDRGVASLAQNQSALSLNQQQPAPSSIVPPVPAVLPEPVGSSVPLPVLGLNTSTARAADNRFAKFKGSCMNCRGEHHLDVCQTREPGDYNAPFYGSEEFGSGFYSIPVPVLENQPVEQLNYAHITVEKGDVNSKNIEHEFNVWAESMKINWRFFAKEVSPTEFRTRFPSAKAIDELAHFGKLFMKTVPGAIISLEKWVGDIQPISRMEEAWFRVKGIPMDFRCNSTVFYAASLVGKPLALDKNFLRNFSYVRVKIGSQDLSLVPNTRVGEMEGGFYELQYTRELCEPIPTPGTRIMVADANKEGEGDHGTPKRQRTGRNDSDAGSQSAPPKITNNSTRNNVSTRQTAAAIYVASGRDNGKRKLFERDIQDKEDNVVTVESSTPISLQDKSGNNTVLSELHKSVTKAFAPSVLSPGQASSSASAPSSSYTQFLHTLVRSGSDKAFTIQKQYRKELGPILEAVNEEEASEEQVDYDSTESDSAATSVRYISPGRGVMALAAPNLQDRMAVDSPVNDLQVDVDGTQEDPLSQVDNPSVVESNTDTGVNISLHQAGGGPQPSRMSSRIISQDSHSTKIAEKASKMAATRDVSGTNLTSHNSFALLDDDAIHARALEIGVDPKTFNLDNINFLKDLEQARHAIAVAHTDIESEIESDVEKVMLLEFDREQGSEDEEDVRAKNSLDRVQTKLKAVKNSLKGWGHNLKGKDKKRKGEISLLLAELELKEEMSSLSDTDIQQKAALQQEMLDMLDKEECFWRQRARDNWLLKGDSNTAFFHRLANGCKRKSKIFSLKNGESVIQGDKELLDHATQFYKNLFGPAEDRGVRLNAEIWENTEKLDDRDREILSRRFTEQEVKDVVDLMEKNKAAGPDGFPIEFYQACWDIIKEDIMAVFHDLHAHKIDLASINYGVITLIPKGDDADRIQKFRPICLLQVLFKIITKTLTVRVTPVMEKLLSNHQTAFIKGRYITDGVMLLQEVLRESKFRKQQGVVLKIDFEKAYDKVNWSFLFDCCHQKGFSDSWLVWIKKCVTNGTLSVKVNDNVGPYFASCKGVRQGDPFAPFLFNMAANSLSKMISLAQQNGLIKGLADNLVEKGISLLQYADDTILLIQDDVEQAVNLKLILYIFETMSGLKINFEKSETDLFEREKDEGGKWRWMTPDIALQIHGLHQIMSQTVLTDRQDKPHWKWTKSGLHDEKDAEDLRLGADGLLQLANTQNVQSRTQNRPPPAQRPLMIRDARDANAEVEDMEEDDHVDIS</sequence>
<comment type="caution">
    <text evidence="3">The sequence shown here is derived from an EMBL/GenBank/DDBJ whole genome shotgun (WGS) entry which is preliminary data.</text>
</comment>
<dbReference type="SUPFAM" id="SSF56672">
    <property type="entry name" value="DNA/RNA polymerases"/>
    <property type="match status" value="1"/>
</dbReference>
<dbReference type="EMBL" id="JAUUTY010000056">
    <property type="protein sequence ID" value="KAK1603387.1"/>
    <property type="molecule type" value="Genomic_DNA"/>
</dbReference>
<organism evidence="3 4">
    <name type="scientific">Lolium multiflorum</name>
    <name type="common">Italian ryegrass</name>
    <name type="synonym">Lolium perenne subsp. multiflorum</name>
    <dbReference type="NCBI Taxonomy" id="4521"/>
    <lineage>
        <taxon>Eukaryota</taxon>
        <taxon>Viridiplantae</taxon>
        <taxon>Streptophyta</taxon>
        <taxon>Embryophyta</taxon>
        <taxon>Tracheophyta</taxon>
        <taxon>Spermatophyta</taxon>
        <taxon>Magnoliopsida</taxon>
        <taxon>Liliopsida</taxon>
        <taxon>Poales</taxon>
        <taxon>Poaceae</taxon>
        <taxon>BOP clade</taxon>
        <taxon>Pooideae</taxon>
        <taxon>Poodae</taxon>
        <taxon>Poeae</taxon>
        <taxon>Poeae Chloroplast Group 2 (Poeae type)</taxon>
        <taxon>Loliodinae</taxon>
        <taxon>Loliinae</taxon>
        <taxon>Lolium</taxon>
    </lineage>
</organism>
<protein>
    <recommendedName>
        <fullName evidence="2">Reverse transcriptase domain-containing protein</fullName>
    </recommendedName>
</protein>
<feature type="region of interest" description="Disordered" evidence="1">
    <location>
        <begin position="354"/>
        <end position="374"/>
    </location>
</feature>
<dbReference type="Proteomes" id="UP001231189">
    <property type="component" value="Unassembled WGS sequence"/>
</dbReference>
<dbReference type="PROSITE" id="PS50878">
    <property type="entry name" value="RT_POL"/>
    <property type="match status" value="1"/>
</dbReference>
<accession>A0AAD8QL76</accession>
<dbReference type="CDD" id="cd01650">
    <property type="entry name" value="RT_nLTR_like"/>
    <property type="match status" value="1"/>
</dbReference>
<evidence type="ECO:0000256" key="1">
    <source>
        <dbReference type="SAM" id="MobiDB-lite"/>
    </source>
</evidence>
<evidence type="ECO:0000259" key="2">
    <source>
        <dbReference type="PROSITE" id="PS50878"/>
    </source>
</evidence>
<feature type="compositionally biased region" description="Low complexity" evidence="1">
    <location>
        <begin position="720"/>
        <end position="731"/>
    </location>
</feature>
<feature type="compositionally biased region" description="Acidic residues" evidence="1">
    <location>
        <begin position="1625"/>
        <end position="1639"/>
    </location>
</feature>
<dbReference type="PANTHER" id="PTHR19446">
    <property type="entry name" value="REVERSE TRANSCRIPTASES"/>
    <property type="match status" value="1"/>
</dbReference>
<feature type="region of interest" description="Disordered" evidence="1">
    <location>
        <begin position="278"/>
        <end position="300"/>
    </location>
</feature>
<dbReference type="Pfam" id="PF00078">
    <property type="entry name" value="RVT_1"/>
    <property type="match status" value="1"/>
</dbReference>
<feature type="domain" description="Reverse transcriptase" evidence="2">
    <location>
        <begin position="1278"/>
        <end position="1543"/>
    </location>
</feature>
<name>A0AAD8QL76_LOLMU</name>
<feature type="region of interest" description="Disordered" evidence="1">
    <location>
        <begin position="154"/>
        <end position="179"/>
    </location>
</feature>
<evidence type="ECO:0000313" key="3">
    <source>
        <dbReference type="EMBL" id="KAK1603387.1"/>
    </source>
</evidence>
<proteinExistence type="predicted"/>
<feature type="region of interest" description="Disordered" evidence="1">
    <location>
        <begin position="1598"/>
        <end position="1639"/>
    </location>
</feature>
<dbReference type="InterPro" id="IPR043502">
    <property type="entry name" value="DNA/RNA_pol_sf"/>
</dbReference>
<feature type="region of interest" description="Disordered" evidence="1">
    <location>
        <begin position="192"/>
        <end position="265"/>
    </location>
</feature>
<dbReference type="InterPro" id="IPR000477">
    <property type="entry name" value="RT_dom"/>
</dbReference>
<evidence type="ECO:0000313" key="4">
    <source>
        <dbReference type="Proteomes" id="UP001231189"/>
    </source>
</evidence>
<feature type="region of interest" description="Disordered" evidence="1">
    <location>
        <begin position="689"/>
        <end position="731"/>
    </location>
</feature>
<feature type="compositionally biased region" description="Basic and acidic residues" evidence="1">
    <location>
        <begin position="254"/>
        <end position="265"/>
    </location>
</feature>